<evidence type="ECO:0000313" key="2">
    <source>
        <dbReference type="Proteomes" id="UP001500975"/>
    </source>
</evidence>
<dbReference type="Proteomes" id="UP001500975">
    <property type="component" value="Unassembled WGS sequence"/>
</dbReference>
<dbReference type="EMBL" id="BAABGJ010000016">
    <property type="protein sequence ID" value="GAA4340389.1"/>
    <property type="molecule type" value="Genomic_DNA"/>
</dbReference>
<name>A0ABP8HK82_9BURK</name>
<sequence>MPPIAALAISPAEGHRSCMPPAQMALALLPGIQPVTTRLDFLALPVLGSGSIERLILWRKSVAWTLVRRHGDTHGH</sequence>
<accession>A0ABP8HK82</accession>
<reference evidence="2" key="1">
    <citation type="journal article" date="2019" name="Int. J. Syst. Evol. Microbiol.">
        <title>The Global Catalogue of Microorganisms (GCM) 10K type strain sequencing project: providing services to taxonomists for standard genome sequencing and annotation.</title>
        <authorList>
            <consortium name="The Broad Institute Genomics Platform"/>
            <consortium name="The Broad Institute Genome Sequencing Center for Infectious Disease"/>
            <person name="Wu L."/>
            <person name="Ma J."/>
        </authorList>
    </citation>
    <scope>NUCLEOTIDE SEQUENCE [LARGE SCALE GENOMIC DNA]</scope>
    <source>
        <strain evidence="2">JCM 17804</strain>
    </source>
</reference>
<protein>
    <submittedName>
        <fullName evidence="1">Uncharacterized protein</fullName>
    </submittedName>
</protein>
<organism evidence="1 2">
    <name type="scientific">Variovorax defluvii</name>
    <dbReference type="NCBI Taxonomy" id="913761"/>
    <lineage>
        <taxon>Bacteria</taxon>
        <taxon>Pseudomonadati</taxon>
        <taxon>Pseudomonadota</taxon>
        <taxon>Betaproteobacteria</taxon>
        <taxon>Burkholderiales</taxon>
        <taxon>Comamonadaceae</taxon>
        <taxon>Variovorax</taxon>
    </lineage>
</organism>
<evidence type="ECO:0000313" key="1">
    <source>
        <dbReference type="EMBL" id="GAA4340389.1"/>
    </source>
</evidence>
<comment type="caution">
    <text evidence="1">The sequence shown here is derived from an EMBL/GenBank/DDBJ whole genome shotgun (WGS) entry which is preliminary data.</text>
</comment>
<keyword evidence="2" id="KW-1185">Reference proteome</keyword>
<dbReference type="RefSeq" id="WP_345537631.1">
    <property type="nucleotide sequence ID" value="NZ_BAABGJ010000016.1"/>
</dbReference>
<proteinExistence type="predicted"/>
<gene>
    <name evidence="1" type="ORF">GCM10023165_20350</name>
</gene>